<proteinExistence type="predicted"/>
<feature type="coiled-coil region" evidence="1">
    <location>
        <begin position="140"/>
        <end position="167"/>
    </location>
</feature>
<reference evidence="2" key="1">
    <citation type="submission" date="2015-07" db="EMBL/GenBank/DDBJ databases">
        <title>Adaptation to a free-living lifestyle via gene acquisitions in the diplomonad Trepomonas sp. PC1.</title>
        <authorList>
            <person name="Xu F."/>
            <person name="Jerlstrom-Hultqvist J."/>
            <person name="Kolisko M."/>
            <person name="Simpson A.G.B."/>
            <person name="Roger A.J."/>
            <person name="Svard S.G."/>
            <person name="Andersson J.O."/>
        </authorList>
    </citation>
    <scope>NUCLEOTIDE SEQUENCE</scope>
    <source>
        <strain evidence="2">PC1</strain>
    </source>
</reference>
<dbReference type="AlphaFoldDB" id="A0A146K2R7"/>
<protein>
    <submittedName>
        <fullName evidence="2">Uncharacterized protein</fullName>
    </submittedName>
</protein>
<evidence type="ECO:0000256" key="1">
    <source>
        <dbReference type="SAM" id="Coils"/>
    </source>
</evidence>
<feature type="non-terminal residue" evidence="2">
    <location>
        <position position="1"/>
    </location>
</feature>
<feature type="non-terminal residue" evidence="2">
    <location>
        <position position="520"/>
    </location>
</feature>
<dbReference type="EMBL" id="GDID01006777">
    <property type="protein sequence ID" value="JAP89829.1"/>
    <property type="molecule type" value="Transcribed_RNA"/>
</dbReference>
<evidence type="ECO:0000313" key="2">
    <source>
        <dbReference type="EMBL" id="JAP89829.1"/>
    </source>
</evidence>
<organism evidence="2">
    <name type="scientific">Trepomonas sp. PC1</name>
    <dbReference type="NCBI Taxonomy" id="1076344"/>
    <lineage>
        <taxon>Eukaryota</taxon>
        <taxon>Metamonada</taxon>
        <taxon>Diplomonadida</taxon>
        <taxon>Hexamitidae</taxon>
        <taxon>Hexamitinae</taxon>
        <taxon>Trepomonas</taxon>
    </lineage>
</organism>
<keyword evidence="1" id="KW-0175">Coiled coil</keyword>
<name>A0A146K2R7_9EUKA</name>
<sequence length="520" mass="60951">ALSSSFDLKTLYKAFKLNRSICKPEFYPILQELYQIMQDNQQQKSIFKKSLFKAVNRFDYDAYQKRKDQQPQNLENGESSQIYIPQQQEPEPEEESSSSEYFDKQTQIEIKFLDRETQKTMETSEKQSYINQYDVNENIIIEGQKQIKELQTQANSLQTMLTQSQALQQQSENKNTYLAKELALMQVKCQQAKKLDKSFQCGEDYQKFYQMSMDTNMKLSEEIKLLRLQRESKSVSVSAVVQQLQKVVQTEIDLKGFLESENQHKSSLKEILELQTQVLGFQKQFYSRKEAFTMTNYSVCSKEVQNVNPQKDAQTQFQQQKADFQGQTPTIDNESLYEQLQQQFLKLSENYNQYRQETEVQLKKASPKLQTIESLEQEISFLKQQNEKLQGQLQSKTNFLQFQLNQKNDELQKLEIKVSNFDRQKSSKQKIRLEKVISSTEFEVAENDDEKTVYLKNLVKNLTQQNEKLKKEAEYAKGMEGYEQIDMGYSGLSNTVNLPNIKSQKGSRIVMLKEQLAKTQ</sequence>
<feature type="coiled-coil region" evidence="1">
    <location>
        <begin position="337"/>
        <end position="424"/>
    </location>
</feature>
<feature type="coiled-coil region" evidence="1">
    <location>
        <begin position="452"/>
        <end position="479"/>
    </location>
</feature>
<accession>A0A146K2R7</accession>
<gene>
    <name evidence="2" type="ORF">TPC1_30676</name>
</gene>